<feature type="region of interest" description="Disordered" evidence="3">
    <location>
        <begin position="151"/>
        <end position="207"/>
    </location>
</feature>
<sequence>MAFLRRSSALLRSALPRFQLQEPSRLLVQQQTHSGFLLKSLSPCFGARFMCSVPSTKLFVGGLAWGMDENALRDAFVEYGEVVDAKVVLDRDSGRSKGFGFISFTCTDHAQAAKDSMDGKLLNGRTLRVNFAIEKQRVFGNFGGYGGGDSGGNSSFSSGQPLSNSSFGDSTSQGNDNYFSNNTFNQETLNSVGGNNESGDASKMKDDFFGEDAFDEGNRNGQSVYGAKWKSRIGLDRGIKDARQQGWTEKNRAGPMLSWLMMS</sequence>
<evidence type="ECO:0000256" key="3">
    <source>
        <dbReference type="SAM" id="MobiDB-lite"/>
    </source>
</evidence>
<dbReference type="InterPro" id="IPR000504">
    <property type="entry name" value="RRM_dom"/>
</dbReference>
<dbReference type="Gene3D" id="3.30.70.330">
    <property type="match status" value="1"/>
</dbReference>
<dbReference type="EMBL" id="JABFUD020000020">
    <property type="protein sequence ID" value="KAI5064273.1"/>
    <property type="molecule type" value="Genomic_DNA"/>
</dbReference>
<name>A0A9D4UA52_ADICA</name>
<keyword evidence="6" id="KW-1185">Reference proteome</keyword>
<evidence type="ECO:0000313" key="6">
    <source>
        <dbReference type="Proteomes" id="UP000886520"/>
    </source>
</evidence>
<proteinExistence type="predicted"/>
<keyword evidence="1 2" id="KW-0694">RNA-binding</keyword>
<gene>
    <name evidence="5" type="ORF">GOP47_0020943</name>
</gene>
<dbReference type="InterPro" id="IPR035979">
    <property type="entry name" value="RBD_domain_sf"/>
</dbReference>
<organism evidence="5 6">
    <name type="scientific">Adiantum capillus-veneris</name>
    <name type="common">Maidenhair fern</name>
    <dbReference type="NCBI Taxonomy" id="13818"/>
    <lineage>
        <taxon>Eukaryota</taxon>
        <taxon>Viridiplantae</taxon>
        <taxon>Streptophyta</taxon>
        <taxon>Embryophyta</taxon>
        <taxon>Tracheophyta</taxon>
        <taxon>Polypodiopsida</taxon>
        <taxon>Polypodiidae</taxon>
        <taxon>Polypodiales</taxon>
        <taxon>Pteridineae</taxon>
        <taxon>Pteridaceae</taxon>
        <taxon>Vittarioideae</taxon>
        <taxon>Adiantum</taxon>
    </lineage>
</organism>
<evidence type="ECO:0000259" key="4">
    <source>
        <dbReference type="PROSITE" id="PS50102"/>
    </source>
</evidence>
<comment type="caution">
    <text evidence="5">The sequence shown here is derived from an EMBL/GenBank/DDBJ whole genome shotgun (WGS) entry which is preliminary data.</text>
</comment>
<dbReference type="InterPro" id="IPR052462">
    <property type="entry name" value="SLIRP/GR-RBP-like"/>
</dbReference>
<dbReference type="OrthoDB" id="439808at2759"/>
<dbReference type="SUPFAM" id="SSF54928">
    <property type="entry name" value="RNA-binding domain, RBD"/>
    <property type="match status" value="1"/>
</dbReference>
<evidence type="ECO:0000256" key="2">
    <source>
        <dbReference type="PROSITE-ProRule" id="PRU00176"/>
    </source>
</evidence>
<protein>
    <recommendedName>
        <fullName evidence="4">RRM domain-containing protein</fullName>
    </recommendedName>
</protein>
<dbReference type="PROSITE" id="PS50102">
    <property type="entry name" value="RRM"/>
    <property type="match status" value="1"/>
</dbReference>
<dbReference type="InterPro" id="IPR048289">
    <property type="entry name" value="RRM2_NsCP33-like"/>
</dbReference>
<accession>A0A9D4UA52</accession>
<dbReference type="Pfam" id="PF00076">
    <property type="entry name" value="RRM_1"/>
    <property type="match status" value="1"/>
</dbReference>
<dbReference type="AlphaFoldDB" id="A0A9D4UA52"/>
<dbReference type="InterPro" id="IPR012677">
    <property type="entry name" value="Nucleotide-bd_a/b_plait_sf"/>
</dbReference>
<dbReference type="PANTHER" id="PTHR48027">
    <property type="entry name" value="HETEROGENEOUS NUCLEAR RIBONUCLEOPROTEIN 87F-RELATED"/>
    <property type="match status" value="1"/>
</dbReference>
<dbReference type="Proteomes" id="UP000886520">
    <property type="component" value="Chromosome 20"/>
</dbReference>
<reference evidence="5" key="1">
    <citation type="submission" date="2021-01" db="EMBL/GenBank/DDBJ databases">
        <title>Adiantum capillus-veneris genome.</title>
        <authorList>
            <person name="Fang Y."/>
            <person name="Liao Q."/>
        </authorList>
    </citation>
    <scope>NUCLEOTIDE SEQUENCE</scope>
    <source>
        <strain evidence="5">H3</strain>
        <tissue evidence="5">Leaf</tissue>
    </source>
</reference>
<dbReference type="SMART" id="SM00360">
    <property type="entry name" value="RRM"/>
    <property type="match status" value="1"/>
</dbReference>
<dbReference type="GO" id="GO:0003723">
    <property type="term" value="F:RNA binding"/>
    <property type="evidence" value="ECO:0007669"/>
    <property type="project" value="UniProtKB-UniRule"/>
</dbReference>
<evidence type="ECO:0000313" key="5">
    <source>
        <dbReference type="EMBL" id="KAI5064273.1"/>
    </source>
</evidence>
<dbReference type="CDD" id="cd21608">
    <property type="entry name" value="RRM2_NsCP33_like"/>
    <property type="match status" value="1"/>
</dbReference>
<feature type="domain" description="RRM" evidence="4">
    <location>
        <begin position="56"/>
        <end position="134"/>
    </location>
</feature>
<feature type="compositionally biased region" description="Polar residues" evidence="3">
    <location>
        <begin position="160"/>
        <end position="199"/>
    </location>
</feature>
<evidence type="ECO:0000256" key="1">
    <source>
        <dbReference type="ARBA" id="ARBA00022884"/>
    </source>
</evidence>